<evidence type="ECO:0000259" key="2">
    <source>
        <dbReference type="Pfam" id="PF00226"/>
    </source>
</evidence>
<dbReference type="InterPro" id="IPR001623">
    <property type="entry name" value="DnaJ_domain"/>
</dbReference>
<feature type="compositionally biased region" description="Basic and acidic residues" evidence="1">
    <location>
        <begin position="43"/>
        <end position="67"/>
    </location>
</feature>
<dbReference type="PRINTS" id="PR00625">
    <property type="entry name" value="JDOMAIN"/>
</dbReference>
<dbReference type="AlphaFoldDB" id="A0AAD7M190"/>
<feature type="domain" description="J" evidence="2">
    <location>
        <begin position="15"/>
        <end position="55"/>
    </location>
</feature>
<evidence type="ECO:0000313" key="3">
    <source>
        <dbReference type="EMBL" id="KAJ7968060.1"/>
    </source>
</evidence>
<organism evidence="3 4">
    <name type="scientific">Quillaja saponaria</name>
    <name type="common">Soap bark tree</name>
    <dbReference type="NCBI Taxonomy" id="32244"/>
    <lineage>
        <taxon>Eukaryota</taxon>
        <taxon>Viridiplantae</taxon>
        <taxon>Streptophyta</taxon>
        <taxon>Embryophyta</taxon>
        <taxon>Tracheophyta</taxon>
        <taxon>Spermatophyta</taxon>
        <taxon>Magnoliopsida</taxon>
        <taxon>eudicotyledons</taxon>
        <taxon>Gunneridae</taxon>
        <taxon>Pentapetalae</taxon>
        <taxon>rosids</taxon>
        <taxon>fabids</taxon>
        <taxon>Fabales</taxon>
        <taxon>Quillajaceae</taxon>
        <taxon>Quillaja</taxon>
    </lineage>
</organism>
<dbReference type="Pfam" id="PF00226">
    <property type="entry name" value="DnaJ"/>
    <property type="match status" value="1"/>
</dbReference>
<dbReference type="Proteomes" id="UP001163823">
    <property type="component" value="Chromosome 5"/>
</dbReference>
<feature type="region of interest" description="Disordered" evidence="1">
    <location>
        <begin position="42"/>
        <end position="85"/>
    </location>
</feature>
<evidence type="ECO:0000256" key="1">
    <source>
        <dbReference type="SAM" id="MobiDB-lite"/>
    </source>
</evidence>
<dbReference type="CDD" id="cd06257">
    <property type="entry name" value="DnaJ"/>
    <property type="match status" value="1"/>
</dbReference>
<keyword evidence="4" id="KW-1185">Reference proteome</keyword>
<accession>A0AAD7M190</accession>
<dbReference type="Gene3D" id="1.10.287.110">
    <property type="entry name" value="DnaJ domain"/>
    <property type="match status" value="1"/>
</dbReference>
<feature type="compositionally biased region" description="Low complexity" evidence="1">
    <location>
        <begin position="120"/>
        <end position="146"/>
    </location>
</feature>
<name>A0AAD7M190_QUISA</name>
<reference evidence="3" key="1">
    <citation type="journal article" date="2023" name="Science">
        <title>Elucidation of the pathway for biosynthesis of saponin adjuvants from the soapbark tree.</title>
        <authorList>
            <person name="Reed J."/>
            <person name="Orme A."/>
            <person name="El-Demerdash A."/>
            <person name="Owen C."/>
            <person name="Martin L.B.B."/>
            <person name="Misra R.C."/>
            <person name="Kikuchi S."/>
            <person name="Rejzek M."/>
            <person name="Martin A.C."/>
            <person name="Harkess A."/>
            <person name="Leebens-Mack J."/>
            <person name="Louveau T."/>
            <person name="Stephenson M.J."/>
            <person name="Osbourn A."/>
        </authorList>
    </citation>
    <scope>NUCLEOTIDE SEQUENCE</scope>
    <source>
        <strain evidence="3">S10</strain>
    </source>
</reference>
<proteinExistence type="predicted"/>
<evidence type="ECO:0000313" key="4">
    <source>
        <dbReference type="Proteomes" id="UP001163823"/>
    </source>
</evidence>
<dbReference type="EMBL" id="JARAOO010000005">
    <property type="protein sequence ID" value="KAJ7968060.1"/>
    <property type="molecule type" value="Genomic_DNA"/>
</dbReference>
<feature type="region of interest" description="Disordered" evidence="1">
    <location>
        <begin position="105"/>
        <end position="164"/>
    </location>
</feature>
<dbReference type="InterPro" id="IPR036869">
    <property type="entry name" value="J_dom_sf"/>
</dbReference>
<gene>
    <name evidence="3" type="ORF">O6P43_012220</name>
</gene>
<dbReference type="KEGG" id="qsa:O6P43_012220"/>
<sequence>MGDHPPQTPRSPTLDLYGILGIPKTAALKDIGKAYKSLVTKWYTDKNSKPESEDKSTGRSHHQEDRISNCSDDPMTPMDNDLLHHHQQSLEDSWFLGPSFSSRTASTIASRRSRTPTPSPRCSSRTTSRRSITPTSRSRSGSQRGASETEFPAASLSRNTEQNL</sequence>
<protein>
    <submittedName>
        <fullName evidence="3">DnaJ-like subfamily B member 1-like</fullName>
    </submittedName>
</protein>
<dbReference type="SUPFAM" id="SSF46565">
    <property type="entry name" value="Chaperone J-domain"/>
    <property type="match status" value="1"/>
</dbReference>
<comment type="caution">
    <text evidence="3">The sequence shown here is derived from an EMBL/GenBank/DDBJ whole genome shotgun (WGS) entry which is preliminary data.</text>
</comment>